<accession>A0A1E3QQV9</accession>
<dbReference type="SUPFAM" id="SSF57701">
    <property type="entry name" value="Zn2/Cys6 DNA-binding domain"/>
    <property type="match status" value="1"/>
</dbReference>
<dbReference type="SMART" id="SM00066">
    <property type="entry name" value="GAL4"/>
    <property type="match status" value="1"/>
</dbReference>
<dbReference type="PROSITE" id="PS00463">
    <property type="entry name" value="ZN2_CY6_FUNGAL_1"/>
    <property type="match status" value="1"/>
</dbReference>
<dbReference type="InterPro" id="IPR001138">
    <property type="entry name" value="Zn2Cys6_DnaBD"/>
</dbReference>
<dbReference type="PANTHER" id="PTHR47657:SF7">
    <property type="entry name" value="STEROL REGULATORY ELEMENT-BINDING PROTEIN ECM22"/>
    <property type="match status" value="1"/>
</dbReference>
<organism evidence="3 4">
    <name type="scientific">Babjeviella inositovora NRRL Y-12698</name>
    <dbReference type="NCBI Taxonomy" id="984486"/>
    <lineage>
        <taxon>Eukaryota</taxon>
        <taxon>Fungi</taxon>
        <taxon>Dikarya</taxon>
        <taxon>Ascomycota</taxon>
        <taxon>Saccharomycotina</taxon>
        <taxon>Pichiomycetes</taxon>
        <taxon>Serinales incertae sedis</taxon>
        <taxon>Babjeviella</taxon>
    </lineage>
</organism>
<keyword evidence="4" id="KW-1185">Reference proteome</keyword>
<dbReference type="CDD" id="cd00067">
    <property type="entry name" value="GAL4"/>
    <property type="match status" value="1"/>
</dbReference>
<dbReference type="Gene3D" id="4.10.240.10">
    <property type="entry name" value="Zn(2)-C6 fungal-type DNA-binding domain"/>
    <property type="match status" value="1"/>
</dbReference>
<sequence>MNHVPPINADGHHMSIFKNTRRRHRKSRNGCKQCKTARVKCDERIPRCGLCSKKDTHCSYLDLTRDELEILQRSKVYKIDSDRQMDPLGQTIASLFMKPTPSDYMNEPPSLPYSVYQGRSPTGHPGLDYFTPNVPFNHFQSSIGTLGYRMAPQQFLQPQRPSAQCQPSSELSSSSLSANAYGMGPPPQHPQVYVQYAQPQYAAPPLGTQYLESPGHSASTPSTLPNHSTGSSYSSSATPQYPARSDLSFSVVLSSHLSQYPARSDLSFSAVLSTPLSLYQFGTPGLTANDPGSITSVLYTSASSNSREGDSNSASGSSTSRHSSHNIRLRIKHSLKSKYHRTKPQLHGFPPQEALDGGYVAETSGQDCGSPPPAIPLSQQPQFSSSAPEKDNVAGLTYLLNNEKDSVGEGYNARVLSKSELFCVDTAVLGPDSDEARGSQLKFLLN</sequence>
<evidence type="ECO:0000256" key="1">
    <source>
        <dbReference type="SAM" id="MobiDB-lite"/>
    </source>
</evidence>
<dbReference type="OrthoDB" id="39175at2759"/>
<proteinExistence type="predicted"/>
<evidence type="ECO:0000259" key="2">
    <source>
        <dbReference type="PROSITE" id="PS50048"/>
    </source>
</evidence>
<dbReference type="RefSeq" id="XP_018985368.1">
    <property type="nucleotide sequence ID" value="XM_019127121.1"/>
</dbReference>
<reference evidence="4" key="1">
    <citation type="submission" date="2016-05" db="EMBL/GenBank/DDBJ databases">
        <title>Comparative genomics of biotechnologically important yeasts.</title>
        <authorList>
            <consortium name="DOE Joint Genome Institute"/>
            <person name="Riley R."/>
            <person name="Haridas S."/>
            <person name="Wolfe K.H."/>
            <person name="Lopes M.R."/>
            <person name="Hittinger C.T."/>
            <person name="Goker M."/>
            <person name="Salamov A."/>
            <person name="Wisecaver J."/>
            <person name="Long T.M."/>
            <person name="Aerts A.L."/>
            <person name="Barry K."/>
            <person name="Choi C."/>
            <person name="Clum A."/>
            <person name="Coughlan A.Y."/>
            <person name="Deshpande S."/>
            <person name="Douglass A.P."/>
            <person name="Hanson S.J."/>
            <person name="Klenk H.-P."/>
            <person name="Labutti K."/>
            <person name="Lapidus A."/>
            <person name="Lindquist E."/>
            <person name="Lipzen A."/>
            <person name="Meier-Kolthoff J.P."/>
            <person name="Ohm R.A."/>
            <person name="Otillar R.P."/>
            <person name="Pangilinan J."/>
            <person name="Peng Y."/>
            <person name="Rokas A."/>
            <person name="Rosa C.A."/>
            <person name="Scheuner C."/>
            <person name="Sibirny A.A."/>
            <person name="Slot J.C."/>
            <person name="Stielow J.B."/>
            <person name="Sun H."/>
            <person name="Kurtzman C.P."/>
            <person name="Blackwell M."/>
            <person name="Grigoriev I.V."/>
            <person name="Jeffries T.W."/>
        </authorList>
    </citation>
    <scope>NUCLEOTIDE SEQUENCE [LARGE SCALE GENOMIC DNA]</scope>
    <source>
        <strain evidence="4">NRRL Y-12698</strain>
    </source>
</reference>
<dbReference type="Proteomes" id="UP000094336">
    <property type="component" value="Unassembled WGS sequence"/>
</dbReference>
<name>A0A1E3QQV9_9ASCO</name>
<dbReference type="InterPro" id="IPR036864">
    <property type="entry name" value="Zn2-C6_fun-type_DNA-bd_sf"/>
</dbReference>
<feature type="domain" description="Zn(2)-C6 fungal-type" evidence="2">
    <location>
        <begin position="30"/>
        <end position="60"/>
    </location>
</feature>
<feature type="region of interest" description="Disordered" evidence="1">
    <location>
        <begin position="302"/>
        <end position="327"/>
    </location>
</feature>
<feature type="region of interest" description="Disordered" evidence="1">
    <location>
        <begin position="155"/>
        <end position="191"/>
    </location>
</feature>
<feature type="compositionally biased region" description="Polar residues" evidence="1">
    <location>
        <begin position="155"/>
        <end position="167"/>
    </location>
</feature>
<gene>
    <name evidence="3" type="ORF">BABINDRAFT_138977</name>
</gene>
<feature type="region of interest" description="Disordered" evidence="1">
    <location>
        <begin position="205"/>
        <end position="239"/>
    </location>
</feature>
<feature type="compositionally biased region" description="Low complexity" evidence="1">
    <location>
        <begin position="311"/>
        <end position="321"/>
    </location>
</feature>
<dbReference type="InterPro" id="IPR052400">
    <property type="entry name" value="Zn2-C6_fungal_TF"/>
</dbReference>
<feature type="compositionally biased region" description="Low complexity" evidence="1">
    <location>
        <begin position="168"/>
        <end position="177"/>
    </location>
</feature>
<feature type="compositionally biased region" description="Polar residues" evidence="1">
    <location>
        <begin position="216"/>
        <end position="227"/>
    </location>
</feature>
<dbReference type="PANTHER" id="PTHR47657">
    <property type="entry name" value="STEROL REGULATORY ELEMENT-BINDING PROTEIN ECM22"/>
    <property type="match status" value="1"/>
</dbReference>
<dbReference type="PROSITE" id="PS50048">
    <property type="entry name" value="ZN2_CY6_FUNGAL_2"/>
    <property type="match status" value="1"/>
</dbReference>
<dbReference type="GeneID" id="30144974"/>
<protein>
    <recommendedName>
        <fullName evidence="2">Zn(2)-C6 fungal-type domain-containing protein</fullName>
    </recommendedName>
</protein>
<dbReference type="STRING" id="984486.A0A1E3QQV9"/>
<evidence type="ECO:0000313" key="3">
    <source>
        <dbReference type="EMBL" id="ODQ80040.1"/>
    </source>
</evidence>
<evidence type="ECO:0000313" key="4">
    <source>
        <dbReference type="Proteomes" id="UP000094336"/>
    </source>
</evidence>
<dbReference type="AlphaFoldDB" id="A0A1E3QQV9"/>
<dbReference type="GO" id="GO:0008270">
    <property type="term" value="F:zinc ion binding"/>
    <property type="evidence" value="ECO:0007669"/>
    <property type="project" value="InterPro"/>
</dbReference>
<dbReference type="GO" id="GO:0000981">
    <property type="term" value="F:DNA-binding transcription factor activity, RNA polymerase II-specific"/>
    <property type="evidence" value="ECO:0007669"/>
    <property type="project" value="InterPro"/>
</dbReference>
<dbReference type="Pfam" id="PF00172">
    <property type="entry name" value="Zn_clus"/>
    <property type="match status" value="1"/>
</dbReference>
<dbReference type="EMBL" id="KV454431">
    <property type="protein sequence ID" value="ODQ80040.1"/>
    <property type="molecule type" value="Genomic_DNA"/>
</dbReference>
<feature type="region of interest" description="Disordered" evidence="1">
    <location>
        <begin position="1"/>
        <end position="24"/>
    </location>
</feature>